<feature type="signal peptide" evidence="1">
    <location>
        <begin position="1"/>
        <end position="21"/>
    </location>
</feature>
<evidence type="ECO:0000313" key="2">
    <source>
        <dbReference type="EMBL" id="CAE0359413.1"/>
    </source>
</evidence>
<feature type="chain" id="PRO_5031146112" evidence="1">
    <location>
        <begin position="22"/>
        <end position="315"/>
    </location>
</feature>
<dbReference type="EMBL" id="HBIJ01000181">
    <property type="protein sequence ID" value="CAE0359413.1"/>
    <property type="molecule type" value="Transcribed_RNA"/>
</dbReference>
<sequence>MKIAIGLDLLLATILFREIAALDSSIPTTAMGKSLAVASALKKAQGCWAGWEVNFDVNSGKVKPLGSMWLPEDLREWGQAPLGWQIFCRDEIIEPVTLKRTLFRVEPEAGCAADEIAASKTALGIDLEQSIVAAPELGNLNLIDTCRYPSGEMSDFLKNAPPFVEARTYFYYMQNRRVRFELKLDPSRATLITCTVADEHSIDFNDSPFAIKPKIGSSRITGFDASTVYKLSGKCFAPSGKANSSIKYSSDGSTSLTLADGRLSITLTPNESQACSLDLKFSSSPHSKANSFSLLREYDALGNVLAFSSCAFSSS</sequence>
<proteinExistence type="predicted"/>
<name>A0A7S3JN53_9STRA</name>
<dbReference type="AlphaFoldDB" id="A0A7S3JN53"/>
<gene>
    <name evidence="2" type="ORF">ALAG00032_LOCUS141</name>
</gene>
<keyword evidence="1" id="KW-0732">Signal</keyword>
<organism evidence="2">
    <name type="scientific">Aureoumbra lagunensis</name>
    <dbReference type="NCBI Taxonomy" id="44058"/>
    <lineage>
        <taxon>Eukaryota</taxon>
        <taxon>Sar</taxon>
        <taxon>Stramenopiles</taxon>
        <taxon>Ochrophyta</taxon>
        <taxon>Pelagophyceae</taxon>
        <taxon>Pelagomonadales</taxon>
        <taxon>Aureoumbra</taxon>
    </lineage>
</organism>
<reference evidence="2" key="1">
    <citation type="submission" date="2021-01" db="EMBL/GenBank/DDBJ databases">
        <authorList>
            <person name="Corre E."/>
            <person name="Pelletier E."/>
            <person name="Niang G."/>
            <person name="Scheremetjew M."/>
            <person name="Finn R."/>
            <person name="Kale V."/>
            <person name="Holt S."/>
            <person name="Cochrane G."/>
            <person name="Meng A."/>
            <person name="Brown T."/>
            <person name="Cohen L."/>
        </authorList>
    </citation>
    <scope>NUCLEOTIDE SEQUENCE</scope>
    <source>
        <strain evidence="2">CCMP1510</strain>
    </source>
</reference>
<accession>A0A7S3JN53</accession>
<evidence type="ECO:0000256" key="1">
    <source>
        <dbReference type="SAM" id="SignalP"/>
    </source>
</evidence>
<protein>
    <submittedName>
        <fullName evidence="2">Uncharacterized protein</fullName>
    </submittedName>
</protein>